<evidence type="ECO:0000256" key="1">
    <source>
        <dbReference type="SAM" id="SignalP"/>
    </source>
</evidence>
<feature type="chain" id="PRO_5014118208" evidence="1">
    <location>
        <begin position="32"/>
        <end position="88"/>
    </location>
</feature>
<gene>
    <name evidence="2" type="ORF">MA16_Dca004631</name>
</gene>
<evidence type="ECO:0000313" key="3">
    <source>
        <dbReference type="Proteomes" id="UP000233837"/>
    </source>
</evidence>
<name>A0A2I0VNN2_9ASPA</name>
<reference evidence="2 3" key="2">
    <citation type="journal article" date="2017" name="Nature">
        <title>The Apostasia genome and the evolution of orchids.</title>
        <authorList>
            <person name="Zhang G.Q."/>
            <person name="Liu K.W."/>
            <person name="Li Z."/>
            <person name="Lohaus R."/>
            <person name="Hsiao Y.Y."/>
            <person name="Niu S.C."/>
            <person name="Wang J.Y."/>
            <person name="Lin Y.C."/>
            <person name="Xu Q."/>
            <person name="Chen L.J."/>
            <person name="Yoshida K."/>
            <person name="Fujiwara S."/>
            <person name="Wang Z.W."/>
            <person name="Zhang Y.Q."/>
            <person name="Mitsuda N."/>
            <person name="Wang M."/>
            <person name="Liu G.H."/>
            <person name="Pecoraro L."/>
            <person name="Huang H.X."/>
            <person name="Xiao X.J."/>
            <person name="Lin M."/>
            <person name="Wu X.Y."/>
            <person name="Wu W.L."/>
            <person name="Chen Y.Y."/>
            <person name="Chang S.B."/>
            <person name="Sakamoto S."/>
            <person name="Ohme-Takagi M."/>
            <person name="Yagi M."/>
            <person name="Zeng S.J."/>
            <person name="Shen C.Y."/>
            <person name="Yeh C.M."/>
            <person name="Luo Y.B."/>
            <person name="Tsai W.C."/>
            <person name="Van de Peer Y."/>
            <person name="Liu Z.J."/>
        </authorList>
    </citation>
    <scope>NUCLEOTIDE SEQUENCE [LARGE SCALE GENOMIC DNA]</scope>
    <source>
        <tissue evidence="2">The whole plant</tissue>
    </source>
</reference>
<feature type="signal peptide" evidence="1">
    <location>
        <begin position="1"/>
        <end position="31"/>
    </location>
</feature>
<dbReference type="EMBL" id="KZ503378">
    <property type="protein sequence ID" value="PKU65016.1"/>
    <property type="molecule type" value="Genomic_DNA"/>
</dbReference>
<keyword evidence="3" id="KW-1185">Reference proteome</keyword>
<protein>
    <submittedName>
        <fullName evidence="2">Uncharacterized protein</fullName>
    </submittedName>
</protein>
<reference evidence="2 3" key="1">
    <citation type="journal article" date="2016" name="Sci. Rep.">
        <title>The Dendrobium catenatum Lindl. genome sequence provides insights into polysaccharide synthase, floral development and adaptive evolution.</title>
        <authorList>
            <person name="Zhang G.Q."/>
            <person name="Xu Q."/>
            <person name="Bian C."/>
            <person name="Tsai W.C."/>
            <person name="Yeh C.M."/>
            <person name="Liu K.W."/>
            <person name="Yoshida K."/>
            <person name="Zhang L.S."/>
            <person name="Chang S.B."/>
            <person name="Chen F."/>
            <person name="Shi Y."/>
            <person name="Su Y.Y."/>
            <person name="Zhang Y.Q."/>
            <person name="Chen L.J."/>
            <person name="Yin Y."/>
            <person name="Lin M."/>
            <person name="Huang H."/>
            <person name="Deng H."/>
            <person name="Wang Z.W."/>
            <person name="Zhu S.L."/>
            <person name="Zhao X."/>
            <person name="Deng C."/>
            <person name="Niu S.C."/>
            <person name="Huang J."/>
            <person name="Wang M."/>
            <person name="Liu G.H."/>
            <person name="Yang H.J."/>
            <person name="Xiao X.J."/>
            <person name="Hsiao Y.Y."/>
            <person name="Wu W.L."/>
            <person name="Chen Y.Y."/>
            <person name="Mitsuda N."/>
            <person name="Ohme-Takagi M."/>
            <person name="Luo Y.B."/>
            <person name="Van de Peer Y."/>
            <person name="Liu Z.J."/>
        </authorList>
    </citation>
    <scope>NUCLEOTIDE SEQUENCE [LARGE SCALE GENOMIC DNA]</scope>
    <source>
        <tissue evidence="2">The whole plant</tissue>
    </source>
</reference>
<dbReference type="Proteomes" id="UP000233837">
    <property type="component" value="Unassembled WGS sequence"/>
</dbReference>
<proteinExistence type="predicted"/>
<sequence length="88" mass="9937">MAKLKEIGLTRRDRAFFFILFLLLQLQAGRSTNDVIDELGRMRARFGVSLSPSLLPNGRYGGGAQREGKMFGNEKRNVYTGPNPLHNR</sequence>
<keyword evidence="1" id="KW-0732">Signal</keyword>
<evidence type="ECO:0000313" key="2">
    <source>
        <dbReference type="EMBL" id="PKU65016.1"/>
    </source>
</evidence>
<dbReference type="AlphaFoldDB" id="A0A2I0VNN2"/>
<accession>A0A2I0VNN2</accession>
<organism evidence="2 3">
    <name type="scientific">Dendrobium catenatum</name>
    <dbReference type="NCBI Taxonomy" id="906689"/>
    <lineage>
        <taxon>Eukaryota</taxon>
        <taxon>Viridiplantae</taxon>
        <taxon>Streptophyta</taxon>
        <taxon>Embryophyta</taxon>
        <taxon>Tracheophyta</taxon>
        <taxon>Spermatophyta</taxon>
        <taxon>Magnoliopsida</taxon>
        <taxon>Liliopsida</taxon>
        <taxon>Asparagales</taxon>
        <taxon>Orchidaceae</taxon>
        <taxon>Epidendroideae</taxon>
        <taxon>Malaxideae</taxon>
        <taxon>Dendrobiinae</taxon>
        <taxon>Dendrobium</taxon>
    </lineage>
</organism>